<evidence type="ECO:0000313" key="1">
    <source>
        <dbReference type="EMBL" id="NBN87526.1"/>
    </source>
</evidence>
<dbReference type="AlphaFoldDB" id="A0A964XRL7"/>
<evidence type="ECO:0000313" key="2">
    <source>
        <dbReference type="Proteomes" id="UP000713222"/>
    </source>
</evidence>
<accession>A0A964XRL7</accession>
<proteinExistence type="predicted"/>
<organism evidence="1 2">
    <name type="scientific">Candidatus Fonsibacter lacus</name>
    <dbReference type="NCBI Taxonomy" id="2576439"/>
    <lineage>
        <taxon>Bacteria</taxon>
        <taxon>Pseudomonadati</taxon>
        <taxon>Pseudomonadota</taxon>
        <taxon>Alphaproteobacteria</taxon>
        <taxon>Candidatus Pelagibacterales</taxon>
        <taxon>Candidatus Pelagibacterales incertae sedis</taxon>
        <taxon>Candidatus Fonsibacter</taxon>
    </lineage>
</organism>
<dbReference type="Proteomes" id="UP000713222">
    <property type="component" value="Unassembled WGS sequence"/>
</dbReference>
<sequence>MASPRGTKQETIDRANRFARIIATGGRRSDCIRYAAENWGVGPRSCDQYLKLAREQLKADWDIERPQMIADLLSQCSTLQLEARRAGQYHIALGAINTAAKLAQLCS</sequence>
<gene>
    <name evidence="1" type="ORF">EBV32_00305</name>
</gene>
<dbReference type="EMBL" id="RGET01000002">
    <property type="protein sequence ID" value="NBN87526.1"/>
    <property type="molecule type" value="Genomic_DNA"/>
</dbReference>
<reference evidence="1" key="1">
    <citation type="submission" date="2018-10" db="EMBL/GenBank/DDBJ databases">
        <title>Iterative Subtractive Binning of Freshwater Chronoseries Metagenomes Recovers Nearly Complete Genomes from over Four Hundred Novel Species.</title>
        <authorList>
            <person name="Rodriguez-R L.M."/>
            <person name="Tsementzi D."/>
            <person name="Luo C."/>
            <person name="Konstantinidis K.T."/>
        </authorList>
    </citation>
    <scope>NUCLEOTIDE SEQUENCE</scope>
    <source>
        <strain evidence="1">WB7_6_001</strain>
    </source>
</reference>
<name>A0A964XRL7_9PROT</name>
<protein>
    <submittedName>
        <fullName evidence="1">Uncharacterized protein</fullName>
    </submittedName>
</protein>
<comment type="caution">
    <text evidence="1">The sequence shown here is derived from an EMBL/GenBank/DDBJ whole genome shotgun (WGS) entry which is preliminary data.</text>
</comment>